<reference evidence="2 3" key="1">
    <citation type="journal article" date="2013" name="Curr. Biol.">
        <title>The Genome of the Foraminiferan Reticulomyxa filosa.</title>
        <authorList>
            <person name="Glockner G."/>
            <person name="Hulsmann N."/>
            <person name="Schleicher M."/>
            <person name="Noegel A.A."/>
            <person name="Eichinger L."/>
            <person name="Gallinger C."/>
            <person name="Pawlowski J."/>
            <person name="Sierra R."/>
            <person name="Euteneuer U."/>
            <person name="Pillet L."/>
            <person name="Moustafa A."/>
            <person name="Platzer M."/>
            <person name="Groth M."/>
            <person name="Szafranski K."/>
            <person name="Schliwa M."/>
        </authorList>
    </citation>
    <scope>NUCLEOTIDE SEQUENCE [LARGE SCALE GENOMIC DNA]</scope>
</reference>
<sequence>MDKDKFGLVNLYTDNSSTLATIRFANKRNIPLTEKLINVTDNDKRTDKEISELAEAEEGPVFCLYADCCCAVRCKRQGFQAKEKYPGEYTIILAYLEERQGIFFPVFSESLDSKLLDKKVRYCEPREYDGKNASELSDFLPVFMASELSVFQFIKNKICKLMFPMASRKKTIDIFIPQQSSTVIENEKSYIRKNALMMTFDFCKRWDEENFDEDVKKVQKYLANNKDFIYEWIKIINSLDGSGFLLYTLKGMCTETYLYSLSEKKNFRKIIRQDKRLVENKSKNLNWGNIQKLITAKIVQKLPTDIREYICTFISLENTIRMPKTSLEIFVILEFILINLCKLFFLKVVSFFNYMMNNLSDIDEDFVMEDLQEKVKIEKVRSIVKNMRCANLHPSITAIISLIDVTAHEIISFDPFIFYNSAIGLYIDNSKSCLTYERFYESILEYGSMPKPTQKCIDYNGWIYETPRHPKEIGIMMNKITFPMYFSNYFKGRPRTKIPIERAMLITLTGKWEIERRETMASKYCQKRIERVFVFVFTPVTEKVDEFTSGDLLKDAKLLEILENSLDKYIGWVLHIVRRDETGMLKFKLLHLLCQSSVYSEYQYWVKIVGDYPLKECMVHRTAYDEATNTYSEKSYNVIVFNYTSAYCDSCGHLYESPKEFENHHNRGHCKEYSEAIDIIRLSYRMRIPKDILNLIIDFKDHLYCLKKLTSDERTLVLALYANIRSMNDRGDLFLQHTVRRNYSKNTILKEV</sequence>
<name>X6N2S1_RETFI</name>
<proteinExistence type="predicted"/>
<gene>
    <name evidence="2" type="ORF">RFI_16652</name>
</gene>
<protein>
    <recommendedName>
        <fullName evidence="1">C2H2-type domain-containing protein</fullName>
    </recommendedName>
</protein>
<dbReference type="EMBL" id="ASPP01012487">
    <property type="protein sequence ID" value="ETO20565.1"/>
    <property type="molecule type" value="Genomic_DNA"/>
</dbReference>
<accession>X6N2S1</accession>
<evidence type="ECO:0000313" key="2">
    <source>
        <dbReference type="EMBL" id="ETO20565.1"/>
    </source>
</evidence>
<keyword evidence="3" id="KW-1185">Reference proteome</keyword>
<dbReference type="PROSITE" id="PS00028">
    <property type="entry name" value="ZINC_FINGER_C2H2_1"/>
    <property type="match status" value="1"/>
</dbReference>
<evidence type="ECO:0000259" key="1">
    <source>
        <dbReference type="PROSITE" id="PS00028"/>
    </source>
</evidence>
<dbReference type="AlphaFoldDB" id="X6N2S1"/>
<feature type="domain" description="C2H2-type" evidence="1">
    <location>
        <begin position="648"/>
        <end position="669"/>
    </location>
</feature>
<dbReference type="Proteomes" id="UP000023152">
    <property type="component" value="Unassembled WGS sequence"/>
</dbReference>
<evidence type="ECO:0000313" key="3">
    <source>
        <dbReference type="Proteomes" id="UP000023152"/>
    </source>
</evidence>
<dbReference type="InterPro" id="IPR013087">
    <property type="entry name" value="Znf_C2H2_type"/>
</dbReference>
<organism evidence="2 3">
    <name type="scientific">Reticulomyxa filosa</name>
    <dbReference type="NCBI Taxonomy" id="46433"/>
    <lineage>
        <taxon>Eukaryota</taxon>
        <taxon>Sar</taxon>
        <taxon>Rhizaria</taxon>
        <taxon>Retaria</taxon>
        <taxon>Foraminifera</taxon>
        <taxon>Monothalamids</taxon>
        <taxon>Reticulomyxidae</taxon>
        <taxon>Reticulomyxa</taxon>
    </lineage>
</organism>
<comment type="caution">
    <text evidence="2">The sequence shown here is derived from an EMBL/GenBank/DDBJ whole genome shotgun (WGS) entry which is preliminary data.</text>
</comment>